<evidence type="ECO:0000256" key="1">
    <source>
        <dbReference type="SAM" id="MobiDB-lite"/>
    </source>
</evidence>
<keyword evidence="3" id="KW-1185">Reference proteome</keyword>
<feature type="compositionally biased region" description="Basic and acidic residues" evidence="1">
    <location>
        <begin position="237"/>
        <end position="246"/>
    </location>
</feature>
<dbReference type="Proteomes" id="UP001150062">
    <property type="component" value="Unassembled WGS sequence"/>
</dbReference>
<feature type="region of interest" description="Disordered" evidence="1">
    <location>
        <begin position="217"/>
        <end position="246"/>
    </location>
</feature>
<comment type="caution">
    <text evidence="2">The sequence shown here is derived from an EMBL/GenBank/DDBJ whole genome shotgun (WGS) entry which is preliminary data.</text>
</comment>
<accession>A0ABQ8YG07</accession>
<name>A0ABQ8YG07_9EUKA</name>
<feature type="compositionally biased region" description="Basic residues" evidence="1">
    <location>
        <begin position="226"/>
        <end position="236"/>
    </location>
</feature>
<reference evidence="2" key="1">
    <citation type="submission" date="2022-08" db="EMBL/GenBank/DDBJ databases">
        <title>Novel sulfate-reducing endosymbionts in the free-living metamonad Anaeramoeba.</title>
        <authorList>
            <person name="Jerlstrom-Hultqvist J."/>
            <person name="Cepicka I."/>
            <person name="Gallot-Lavallee L."/>
            <person name="Salas-Leiva D."/>
            <person name="Curtis B.A."/>
            <person name="Zahonova K."/>
            <person name="Pipaliya S."/>
            <person name="Dacks J."/>
            <person name="Roger A.J."/>
        </authorList>
    </citation>
    <scope>NUCLEOTIDE SEQUENCE</scope>
    <source>
        <strain evidence="2">Schooner1</strain>
    </source>
</reference>
<dbReference type="EMBL" id="JAOAOG010000168">
    <property type="protein sequence ID" value="KAJ6243529.1"/>
    <property type="molecule type" value="Genomic_DNA"/>
</dbReference>
<feature type="compositionally biased region" description="Basic residues" evidence="1">
    <location>
        <begin position="138"/>
        <end position="156"/>
    </location>
</feature>
<sequence>MNKSTKHKGGCSCCNIRIRIQSVELLEDFSNIPNELRSRFEEPCVVTCKMGGYFVENKNLIKKTKLGEWTIFECLDCNSPPFACHSENRNLYLVDLINLKQTNTNKIIEEPYYLDQQTTKNLDEMEQIYTEKNIDRTRTKKKRRRRRRRKHKRKSKNKNDYQNKIKIKSAKQIGFNNMLHPFLKNTKTTEIPQEFNNNETQEFNNYSFMTDPFFQFRKEEDENNTKKNKNKNRNKKNKNDRQESQRFSEIFRKVSEYEQNHSPLFDEDNQFYSDDQQENWEIFQQESKSIPIPISNSLSTDLQSDSSVDNTENPNNSLFIQPHKFLETSQLPTERGIEKAFNVPLKRVPTWRIQSNCLNVFGNLTFEN</sequence>
<proteinExistence type="predicted"/>
<feature type="region of interest" description="Disordered" evidence="1">
    <location>
        <begin position="131"/>
        <end position="166"/>
    </location>
</feature>
<gene>
    <name evidence="2" type="ORF">M0813_21966</name>
</gene>
<protein>
    <submittedName>
        <fullName evidence="2">Uncharacterized protein</fullName>
    </submittedName>
</protein>
<evidence type="ECO:0000313" key="2">
    <source>
        <dbReference type="EMBL" id="KAJ6243529.1"/>
    </source>
</evidence>
<organism evidence="2 3">
    <name type="scientific">Anaeramoeba flamelloides</name>
    <dbReference type="NCBI Taxonomy" id="1746091"/>
    <lineage>
        <taxon>Eukaryota</taxon>
        <taxon>Metamonada</taxon>
        <taxon>Anaeramoebidae</taxon>
        <taxon>Anaeramoeba</taxon>
    </lineage>
</organism>
<evidence type="ECO:0000313" key="3">
    <source>
        <dbReference type="Proteomes" id="UP001150062"/>
    </source>
</evidence>